<reference evidence="2" key="1">
    <citation type="journal article" date="2018" name="PLoS Negl. Trop. Dis.">
        <title>Sialome diversity of ticks revealed by RNAseq of single tick salivary glands.</title>
        <authorList>
            <person name="Perner J."/>
            <person name="Kropackova S."/>
            <person name="Kopacek P."/>
            <person name="Ribeiro J.M."/>
        </authorList>
    </citation>
    <scope>NUCLEOTIDE SEQUENCE</scope>
    <source>
        <strain evidence="2">Siblings of single egg batch collected in Ceske Budejovice</strain>
        <tissue evidence="2">Salivary glands</tissue>
    </source>
</reference>
<evidence type="ECO:0000256" key="1">
    <source>
        <dbReference type="SAM" id="MobiDB-lite"/>
    </source>
</evidence>
<protein>
    <submittedName>
        <fullName evidence="2">Uncharacterized protein</fullName>
    </submittedName>
</protein>
<accession>A0A147BF35</accession>
<feature type="region of interest" description="Disordered" evidence="1">
    <location>
        <begin position="12"/>
        <end position="55"/>
    </location>
</feature>
<name>A0A147BF35_IXORI</name>
<feature type="non-terminal residue" evidence="2">
    <location>
        <position position="1"/>
    </location>
</feature>
<feature type="compositionally biased region" description="Basic and acidic residues" evidence="1">
    <location>
        <begin position="22"/>
        <end position="40"/>
    </location>
</feature>
<sequence>LFFYVRFSRVPTSSSKKKGKKKVLETDHDEQESWIHKHPGEAPTATIPPTPTKRARQIGLAGTPTRRSGALTVLGQDRLPTTGWRAEWNMPARPL</sequence>
<dbReference type="AlphaFoldDB" id="A0A147BF35"/>
<evidence type="ECO:0000313" key="2">
    <source>
        <dbReference type="EMBL" id="JAR89407.1"/>
    </source>
</evidence>
<organism evidence="2">
    <name type="scientific">Ixodes ricinus</name>
    <name type="common">Common tick</name>
    <name type="synonym">Acarus ricinus</name>
    <dbReference type="NCBI Taxonomy" id="34613"/>
    <lineage>
        <taxon>Eukaryota</taxon>
        <taxon>Metazoa</taxon>
        <taxon>Ecdysozoa</taxon>
        <taxon>Arthropoda</taxon>
        <taxon>Chelicerata</taxon>
        <taxon>Arachnida</taxon>
        <taxon>Acari</taxon>
        <taxon>Parasitiformes</taxon>
        <taxon>Ixodida</taxon>
        <taxon>Ixodoidea</taxon>
        <taxon>Ixodidae</taxon>
        <taxon>Ixodinae</taxon>
        <taxon>Ixodes</taxon>
    </lineage>
</organism>
<proteinExistence type="predicted"/>
<dbReference type="EMBL" id="GEGO01005997">
    <property type="protein sequence ID" value="JAR89407.1"/>
    <property type="molecule type" value="Transcribed_RNA"/>
</dbReference>